<organism evidence="2 3">
    <name type="scientific">Astrephomene gubernaculifera</name>
    <dbReference type="NCBI Taxonomy" id="47775"/>
    <lineage>
        <taxon>Eukaryota</taxon>
        <taxon>Viridiplantae</taxon>
        <taxon>Chlorophyta</taxon>
        <taxon>core chlorophytes</taxon>
        <taxon>Chlorophyceae</taxon>
        <taxon>CS clade</taxon>
        <taxon>Chlamydomonadales</taxon>
        <taxon>Astrephomenaceae</taxon>
        <taxon>Astrephomene</taxon>
    </lineage>
</organism>
<gene>
    <name evidence="2" type="ORF">Agub_g3008</name>
</gene>
<dbReference type="Gene3D" id="1.10.4080.10">
    <property type="entry name" value="ADP-ribosylation/Crystallin J1"/>
    <property type="match status" value="1"/>
</dbReference>
<keyword evidence="1" id="KW-0175">Coiled coil</keyword>
<sequence>MEVEVERARAALLGAFIADAATSPLHWIYNRTILRDTLTKPVDHTAAPEFFERPSCLFYKAVVGALSPYGQELLPLVTFLAAHGECEPQEWAKYLAAHYASDSPPLVYLNHSAKAMRDRVAEGRPWPECGEPNDNQANCFVKVPALVALYGGRSDGGTALRRGVEAAVRAQQNNDTAVELAWAAARVLERVMVTGGSVESALQWVLGPEGGLGERAVKSRDAVREVLEKKDVDPRSLMYGAPGPEVKFGPWGAGCSNPGCLKAALLVALQAPDYVSGVRGNLLLGGDNCSRAVLVGALLAARGGPGCIPSDWVSKTLPYVELEEAVSGLIEQRLAVHAAAGPLTQPTDAPIGAVVANGGGAATETTANGKVPSAAAVANGDGAVDVRTAETAAAAAQHTTEVAAAESLRRAAEATTASSVGLQAQVGNTAAAAAEAAATAAAQAQQTAAAAEAAVQQAATSAREQAQEARGVAASAASTAQDAAAAAAKEAAEQARQAAADATKRAAAEAQATAAAAAAAARACTASGSSAAAGTAQEAASAAKAATAHASEIAADSMTSAATARGAVPAAATAGATDAVVKAEDVALRVADGAAVAPQANGHKTNGTAAASTPPAAAAAAKEKAAAEQPGCKCCVVM</sequence>
<dbReference type="PANTHER" id="PTHR16222:SF17">
    <property type="entry name" value="SELENOPROTEIN J"/>
    <property type="match status" value="1"/>
</dbReference>
<reference evidence="2 3" key="1">
    <citation type="journal article" date="2021" name="Sci. Rep.">
        <title>Genome sequencing of the multicellular alga Astrephomene provides insights into convergent evolution of germ-soma differentiation.</title>
        <authorList>
            <person name="Yamashita S."/>
            <person name="Yamamoto K."/>
            <person name="Matsuzaki R."/>
            <person name="Suzuki S."/>
            <person name="Yamaguchi H."/>
            <person name="Hirooka S."/>
            <person name="Minakuchi Y."/>
            <person name="Miyagishima S."/>
            <person name="Kawachi M."/>
            <person name="Toyoda A."/>
            <person name="Nozaki H."/>
        </authorList>
    </citation>
    <scope>NUCLEOTIDE SEQUENCE [LARGE SCALE GENOMIC DNA]</scope>
    <source>
        <strain evidence="2 3">NIES-4017</strain>
    </source>
</reference>
<dbReference type="AlphaFoldDB" id="A0AAD3HIU2"/>
<evidence type="ECO:0000256" key="1">
    <source>
        <dbReference type="SAM" id="Coils"/>
    </source>
</evidence>
<dbReference type="EMBL" id="BMAR01000002">
    <property type="protein sequence ID" value="GFR42156.1"/>
    <property type="molecule type" value="Genomic_DNA"/>
</dbReference>
<proteinExistence type="predicted"/>
<dbReference type="SUPFAM" id="SSF101478">
    <property type="entry name" value="ADP-ribosylglycohydrolase"/>
    <property type="match status" value="1"/>
</dbReference>
<dbReference type="Proteomes" id="UP001054857">
    <property type="component" value="Unassembled WGS sequence"/>
</dbReference>
<accession>A0AAD3HIU2</accession>
<comment type="caution">
    <text evidence="2">The sequence shown here is derived from an EMBL/GenBank/DDBJ whole genome shotgun (WGS) entry which is preliminary data.</text>
</comment>
<dbReference type="Pfam" id="PF03747">
    <property type="entry name" value="ADP_ribosyl_GH"/>
    <property type="match status" value="1"/>
</dbReference>
<dbReference type="InterPro" id="IPR050792">
    <property type="entry name" value="ADP-ribosylglycohydrolase"/>
</dbReference>
<dbReference type="InterPro" id="IPR005502">
    <property type="entry name" value="Ribosyl_crysJ1"/>
</dbReference>
<feature type="coiled-coil region" evidence="1">
    <location>
        <begin position="434"/>
        <end position="461"/>
    </location>
</feature>
<dbReference type="InterPro" id="IPR036705">
    <property type="entry name" value="Ribosyl_crysJ1_sf"/>
</dbReference>
<evidence type="ECO:0000313" key="3">
    <source>
        <dbReference type="Proteomes" id="UP001054857"/>
    </source>
</evidence>
<dbReference type="PANTHER" id="PTHR16222">
    <property type="entry name" value="ADP-RIBOSYLGLYCOHYDROLASE"/>
    <property type="match status" value="1"/>
</dbReference>
<name>A0AAD3HIU2_9CHLO</name>
<keyword evidence="3" id="KW-1185">Reference proteome</keyword>
<protein>
    <submittedName>
        <fullName evidence="2">Uncharacterized protein</fullName>
    </submittedName>
</protein>
<evidence type="ECO:0000313" key="2">
    <source>
        <dbReference type="EMBL" id="GFR42156.1"/>
    </source>
</evidence>